<name>A0A914KLP7_MELIC</name>
<accession>A0A914KLP7</accession>
<evidence type="ECO:0000313" key="2">
    <source>
        <dbReference type="WBParaSite" id="Minc3s00043g02387"/>
    </source>
</evidence>
<keyword evidence="1" id="KW-1185">Reference proteome</keyword>
<sequence>MDMAITNLMGTDMDMVKDMVMTMDMEGITLRNIMEIMVMDIMMIIIIHTNNTAMEIRGATVETMEENTEDTDIMEEMEVRFPTQNICE</sequence>
<organism evidence="1 2">
    <name type="scientific">Meloidogyne incognita</name>
    <name type="common">Southern root-knot nematode worm</name>
    <name type="synonym">Oxyuris incognita</name>
    <dbReference type="NCBI Taxonomy" id="6306"/>
    <lineage>
        <taxon>Eukaryota</taxon>
        <taxon>Metazoa</taxon>
        <taxon>Ecdysozoa</taxon>
        <taxon>Nematoda</taxon>
        <taxon>Chromadorea</taxon>
        <taxon>Rhabditida</taxon>
        <taxon>Tylenchina</taxon>
        <taxon>Tylenchomorpha</taxon>
        <taxon>Tylenchoidea</taxon>
        <taxon>Meloidogynidae</taxon>
        <taxon>Meloidogyninae</taxon>
        <taxon>Meloidogyne</taxon>
        <taxon>Meloidogyne incognita group</taxon>
    </lineage>
</organism>
<evidence type="ECO:0000313" key="1">
    <source>
        <dbReference type="Proteomes" id="UP000887563"/>
    </source>
</evidence>
<dbReference type="AlphaFoldDB" id="A0A914KLP7"/>
<dbReference type="Proteomes" id="UP000887563">
    <property type="component" value="Unplaced"/>
</dbReference>
<reference evidence="2" key="1">
    <citation type="submission" date="2022-11" db="UniProtKB">
        <authorList>
            <consortium name="WormBaseParasite"/>
        </authorList>
    </citation>
    <scope>IDENTIFICATION</scope>
</reference>
<dbReference type="WBParaSite" id="Minc3s00043g02387">
    <property type="protein sequence ID" value="Minc3s00043g02387"/>
    <property type="gene ID" value="Minc3s00043g02387"/>
</dbReference>
<proteinExistence type="predicted"/>
<protein>
    <submittedName>
        <fullName evidence="2">Candidate secreted effector</fullName>
    </submittedName>
</protein>